<organism evidence="2 3">
    <name type="scientific">Acrobeloides nanus</name>
    <dbReference type="NCBI Taxonomy" id="290746"/>
    <lineage>
        <taxon>Eukaryota</taxon>
        <taxon>Metazoa</taxon>
        <taxon>Ecdysozoa</taxon>
        <taxon>Nematoda</taxon>
        <taxon>Chromadorea</taxon>
        <taxon>Rhabditida</taxon>
        <taxon>Tylenchina</taxon>
        <taxon>Cephalobomorpha</taxon>
        <taxon>Cephaloboidea</taxon>
        <taxon>Cephalobidae</taxon>
        <taxon>Acrobeloides</taxon>
    </lineage>
</organism>
<dbReference type="WBParaSite" id="ACRNAN_scaffold14972.g11519.t1">
    <property type="protein sequence ID" value="ACRNAN_scaffold14972.g11519.t1"/>
    <property type="gene ID" value="ACRNAN_scaffold14972.g11519"/>
</dbReference>
<keyword evidence="1" id="KW-0472">Membrane</keyword>
<accession>A0A914CUX1</accession>
<keyword evidence="1" id="KW-0812">Transmembrane</keyword>
<proteinExistence type="predicted"/>
<feature type="transmembrane region" description="Helical" evidence="1">
    <location>
        <begin position="20"/>
        <end position="44"/>
    </location>
</feature>
<evidence type="ECO:0000313" key="2">
    <source>
        <dbReference type="Proteomes" id="UP000887540"/>
    </source>
</evidence>
<keyword evidence="1" id="KW-1133">Transmembrane helix</keyword>
<sequence>MSMGVFSMDMAKNYESVNPILLAVVASVFTRGGTALGAASVFVIKKVSRKFLDCSLGFAAGIMIAAAFWNLLIPAIDASKLTVEHEQFAFISVTIGLVLGITFVYITDKCLPE</sequence>
<reference evidence="3" key="1">
    <citation type="submission" date="2022-11" db="UniProtKB">
        <authorList>
            <consortium name="WormBaseParasite"/>
        </authorList>
    </citation>
    <scope>IDENTIFICATION</scope>
</reference>
<keyword evidence="2" id="KW-1185">Reference proteome</keyword>
<feature type="transmembrane region" description="Helical" evidence="1">
    <location>
        <begin position="56"/>
        <end position="76"/>
    </location>
</feature>
<dbReference type="AlphaFoldDB" id="A0A914CUX1"/>
<protein>
    <submittedName>
        <fullName evidence="3">Uncharacterized protein</fullName>
    </submittedName>
</protein>
<name>A0A914CUX1_9BILA</name>
<evidence type="ECO:0000256" key="1">
    <source>
        <dbReference type="SAM" id="Phobius"/>
    </source>
</evidence>
<feature type="transmembrane region" description="Helical" evidence="1">
    <location>
        <begin position="88"/>
        <end position="107"/>
    </location>
</feature>
<evidence type="ECO:0000313" key="3">
    <source>
        <dbReference type="WBParaSite" id="ACRNAN_scaffold14972.g11519.t1"/>
    </source>
</evidence>
<dbReference type="Proteomes" id="UP000887540">
    <property type="component" value="Unplaced"/>
</dbReference>